<gene>
    <name evidence="2" type="ORF">ARMOST_06999</name>
</gene>
<feature type="region of interest" description="Disordered" evidence="1">
    <location>
        <begin position="16"/>
        <end position="49"/>
    </location>
</feature>
<accession>A0A284R4K5</accession>
<feature type="region of interest" description="Disordered" evidence="1">
    <location>
        <begin position="66"/>
        <end position="89"/>
    </location>
</feature>
<keyword evidence="3" id="KW-1185">Reference proteome</keyword>
<proteinExistence type="predicted"/>
<feature type="compositionally biased region" description="Polar residues" evidence="1">
    <location>
        <begin position="169"/>
        <end position="179"/>
    </location>
</feature>
<organism evidence="2 3">
    <name type="scientific">Armillaria ostoyae</name>
    <name type="common">Armillaria root rot fungus</name>
    <dbReference type="NCBI Taxonomy" id="47428"/>
    <lineage>
        <taxon>Eukaryota</taxon>
        <taxon>Fungi</taxon>
        <taxon>Dikarya</taxon>
        <taxon>Basidiomycota</taxon>
        <taxon>Agaricomycotina</taxon>
        <taxon>Agaricomycetes</taxon>
        <taxon>Agaricomycetidae</taxon>
        <taxon>Agaricales</taxon>
        <taxon>Marasmiineae</taxon>
        <taxon>Physalacriaceae</taxon>
        <taxon>Armillaria</taxon>
    </lineage>
</organism>
<reference evidence="3" key="1">
    <citation type="journal article" date="2017" name="Nat. Ecol. Evol.">
        <title>Genome expansion and lineage-specific genetic innovations in the forest pathogenic fungi Armillaria.</title>
        <authorList>
            <person name="Sipos G."/>
            <person name="Prasanna A.N."/>
            <person name="Walter M.C."/>
            <person name="O'Connor E."/>
            <person name="Balint B."/>
            <person name="Krizsan K."/>
            <person name="Kiss B."/>
            <person name="Hess J."/>
            <person name="Varga T."/>
            <person name="Slot J."/>
            <person name="Riley R."/>
            <person name="Boka B."/>
            <person name="Rigling D."/>
            <person name="Barry K."/>
            <person name="Lee J."/>
            <person name="Mihaltcheva S."/>
            <person name="LaButti K."/>
            <person name="Lipzen A."/>
            <person name="Waldron R."/>
            <person name="Moloney N.M."/>
            <person name="Sperisen C."/>
            <person name="Kredics L."/>
            <person name="Vagvoelgyi C."/>
            <person name="Patrignani A."/>
            <person name="Fitzpatrick D."/>
            <person name="Nagy I."/>
            <person name="Doyle S."/>
            <person name="Anderson J.B."/>
            <person name="Grigoriev I.V."/>
            <person name="Gueldener U."/>
            <person name="Muensterkoetter M."/>
            <person name="Nagy L.G."/>
        </authorList>
    </citation>
    <scope>NUCLEOTIDE SEQUENCE [LARGE SCALE GENOMIC DNA]</scope>
    <source>
        <strain evidence="3">C18/9</strain>
    </source>
</reference>
<feature type="compositionally biased region" description="Polar residues" evidence="1">
    <location>
        <begin position="70"/>
        <end position="81"/>
    </location>
</feature>
<evidence type="ECO:0000256" key="1">
    <source>
        <dbReference type="SAM" id="MobiDB-lite"/>
    </source>
</evidence>
<protein>
    <submittedName>
        <fullName evidence="2">Uncharacterized protein</fullName>
    </submittedName>
</protein>
<evidence type="ECO:0000313" key="2">
    <source>
        <dbReference type="EMBL" id="SJL03642.1"/>
    </source>
</evidence>
<name>A0A284R4K5_ARMOS</name>
<evidence type="ECO:0000313" key="3">
    <source>
        <dbReference type="Proteomes" id="UP000219338"/>
    </source>
</evidence>
<sequence length="189" mass="20016">MIAKDLHTALSIKEYTDNADTPLKGSNDGSPARAETKAANPAGHEAESLSTLRNRGANHYASSLCGETQPAKTSGEKSPTIVTPIDTASLPRRTDGTWAKLKYIPCEVSPQAEQVALTQWSPITMVDDESLPDGALEITARIPMTTPTSTRAVVRPGLGIKRHAEENSDGQGETDNSAFAVQAHPAVLS</sequence>
<dbReference type="Proteomes" id="UP000219338">
    <property type="component" value="Unassembled WGS sequence"/>
</dbReference>
<dbReference type="AlphaFoldDB" id="A0A284R4K5"/>
<dbReference type="EMBL" id="FUEG01000004">
    <property type="protein sequence ID" value="SJL03642.1"/>
    <property type="molecule type" value="Genomic_DNA"/>
</dbReference>
<feature type="region of interest" description="Disordered" evidence="1">
    <location>
        <begin position="164"/>
        <end position="189"/>
    </location>
</feature>